<evidence type="ECO:0000313" key="2">
    <source>
        <dbReference type="Proteomes" id="UP001057375"/>
    </source>
</evidence>
<evidence type="ECO:0000313" key="1">
    <source>
        <dbReference type="EMBL" id="GKT33119.1"/>
    </source>
</evidence>
<proteinExistence type="predicted"/>
<gene>
    <name evidence="1" type="ORF">ADUPG1_007124</name>
</gene>
<feature type="non-terminal residue" evidence="1">
    <location>
        <position position="235"/>
    </location>
</feature>
<dbReference type="EMBL" id="BQXS01010145">
    <property type="protein sequence ID" value="GKT33119.1"/>
    <property type="molecule type" value="Genomic_DNA"/>
</dbReference>
<keyword evidence="2" id="KW-1185">Reference proteome</keyword>
<accession>A0ABQ5KP88</accession>
<name>A0ABQ5KP88_9EUKA</name>
<dbReference type="SUPFAM" id="SSF103575">
    <property type="entry name" value="Plexin repeat"/>
    <property type="match status" value="1"/>
</dbReference>
<organism evidence="1 2">
    <name type="scientific">Aduncisulcus paluster</name>
    <dbReference type="NCBI Taxonomy" id="2918883"/>
    <lineage>
        <taxon>Eukaryota</taxon>
        <taxon>Metamonada</taxon>
        <taxon>Carpediemonas-like organisms</taxon>
        <taxon>Aduncisulcus</taxon>
    </lineage>
</organism>
<comment type="caution">
    <text evidence="1">The sequence shown here is derived from an EMBL/GenBank/DDBJ whole genome shotgun (WGS) entry which is preliminary data.</text>
</comment>
<protein>
    <submittedName>
        <fullName evidence="1">Uncharacterized protein</fullName>
    </submittedName>
</protein>
<sequence>MNDPIIDYGCHDFTDCSSCIAANSYSVVGCGWCNDEGIQKCLYANELDPDHGLDDPTVAQCDHWEAHSIFSGGSDCCITLDNCVDCVRSSWCGWCNDEGIQKCLYANELDPDHGLDDPTVAQCDHWEAHSIFSGGSDCCITLDNCVDCVRSSWCGWCIEDEGRCYDTLEHTTTEVCDSITETSSCCSENSTCEDCKGNPSCTWCVDEDGGQNCIKHDSCESPSTARSYCCKNFDD</sequence>
<dbReference type="Gene3D" id="3.30.1680.10">
    <property type="entry name" value="ligand-binding face of the semaphorins, domain 2"/>
    <property type="match status" value="1"/>
</dbReference>
<reference evidence="1" key="1">
    <citation type="submission" date="2022-03" db="EMBL/GenBank/DDBJ databases">
        <title>Draft genome sequence of Aduncisulcus paluster, a free-living microaerophilic Fornicata.</title>
        <authorList>
            <person name="Yuyama I."/>
            <person name="Kume K."/>
            <person name="Tamura T."/>
            <person name="Inagaki Y."/>
            <person name="Hashimoto T."/>
        </authorList>
    </citation>
    <scope>NUCLEOTIDE SEQUENCE</scope>
    <source>
        <strain evidence="1">NY0171</strain>
    </source>
</reference>
<dbReference type="Proteomes" id="UP001057375">
    <property type="component" value="Unassembled WGS sequence"/>
</dbReference>